<reference evidence="1 2" key="1">
    <citation type="submission" date="2019-10" db="EMBL/GenBank/DDBJ databases">
        <authorList>
            <person name="Palmer J.M."/>
        </authorList>
    </citation>
    <scope>NUCLEOTIDE SEQUENCE [LARGE SCALE GENOMIC DNA]</scope>
    <source>
        <strain evidence="1 2">TWF718</strain>
    </source>
</reference>
<organism evidence="1 2">
    <name type="scientific">Orbilia javanica</name>
    <dbReference type="NCBI Taxonomy" id="47235"/>
    <lineage>
        <taxon>Eukaryota</taxon>
        <taxon>Fungi</taxon>
        <taxon>Dikarya</taxon>
        <taxon>Ascomycota</taxon>
        <taxon>Pezizomycotina</taxon>
        <taxon>Orbiliomycetes</taxon>
        <taxon>Orbiliales</taxon>
        <taxon>Orbiliaceae</taxon>
        <taxon>Orbilia</taxon>
    </lineage>
</organism>
<evidence type="ECO:0000313" key="1">
    <source>
        <dbReference type="EMBL" id="KAK6356040.1"/>
    </source>
</evidence>
<sequence length="207" mass="23842">MATTKNREIFRAVNISNSTTEAEFRSVLLNRLNDGEKEAFELYLHLAPDCINPATQTAIFEFEPRTPNPRTMEPHALEPGASEPGLSELPLFLQTKETFLLHRDRVVAIDADFLGLTQLYPVEPSEIKIDIVALPVPNAHPYRTWANHVVPNMENVAQMWLRDFLCKDDNLKYCRTMIFGYRTKYRPKTELPIEDAANYFLEEINKC</sequence>
<dbReference type="EMBL" id="JAVHNR010000001">
    <property type="protein sequence ID" value="KAK6356040.1"/>
    <property type="molecule type" value="Genomic_DNA"/>
</dbReference>
<comment type="caution">
    <text evidence="1">The sequence shown here is derived from an EMBL/GenBank/DDBJ whole genome shotgun (WGS) entry which is preliminary data.</text>
</comment>
<dbReference type="Proteomes" id="UP001313282">
    <property type="component" value="Unassembled WGS sequence"/>
</dbReference>
<proteinExistence type="predicted"/>
<dbReference type="AlphaFoldDB" id="A0AAN8RGE2"/>
<keyword evidence="2" id="KW-1185">Reference proteome</keyword>
<accession>A0AAN8RGE2</accession>
<protein>
    <submittedName>
        <fullName evidence="1">Uncharacterized protein</fullName>
    </submittedName>
</protein>
<evidence type="ECO:0000313" key="2">
    <source>
        <dbReference type="Proteomes" id="UP001313282"/>
    </source>
</evidence>
<gene>
    <name evidence="1" type="ORF">TWF718_000414</name>
</gene>
<name>A0AAN8RGE2_9PEZI</name>